<dbReference type="AlphaFoldDB" id="A0A9X4BL92"/>
<name>A0A9X4BL92_9GAMM</name>
<evidence type="ECO:0000313" key="2">
    <source>
        <dbReference type="Proteomes" id="UP001139971"/>
    </source>
</evidence>
<proteinExistence type="predicted"/>
<accession>A0A9X4BL92</accession>
<keyword evidence="2" id="KW-1185">Reference proteome</keyword>
<comment type="caution">
    <text evidence="1">The sequence shown here is derived from an EMBL/GenBank/DDBJ whole genome shotgun (WGS) entry which is preliminary data.</text>
</comment>
<reference evidence="1" key="1">
    <citation type="submission" date="2023-02" db="EMBL/GenBank/DDBJ databases">
        <title>Tahibacter soli sp. nov. isolated from soil.</title>
        <authorList>
            <person name="Baek J.H."/>
            <person name="Lee J.K."/>
            <person name="Choi D.G."/>
            <person name="Jeon C.O."/>
        </authorList>
    </citation>
    <scope>NUCLEOTIDE SEQUENCE</scope>
    <source>
        <strain evidence="1">BL</strain>
    </source>
</reference>
<organism evidence="1 2">
    <name type="scientific">Tahibacter soli</name>
    <dbReference type="NCBI Taxonomy" id="2983605"/>
    <lineage>
        <taxon>Bacteria</taxon>
        <taxon>Pseudomonadati</taxon>
        <taxon>Pseudomonadota</taxon>
        <taxon>Gammaproteobacteria</taxon>
        <taxon>Lysobacterales</taxon>
        <taxon>Rhodanobacteraceae</taxon>
        <taxon>Tahibacter</taxon>
    </lineage>
</organism>
<evidence type="ECO:0000313" key="1">
    <source>
        <dbReference type="EMBL" id="MDC8013994.1"/>
    </source>
</evidence>
<dbReference type="Proteomes" id="UP001139971">
    <property type="component" value="Unassembled WGS sequence"/>
</dbReference>
<dbReference type="EMBL" id="JAOVZO020000018">
    <property type="protein sequence ID" value="MDC8013994.1"/>
    <property type="molecule type" value="Genomic_DNA"/>
</dbReference>
<dbReference type="RefSeq" id="WP_263541637.1">
    <property type="nucleotide sequence ID" value="NZ_JAOVZO020000018.1"/>
</dbReference>
<protein>
    <submittedName>
        <fullName evidence="1">Uncharacterized protein</fullName>
    </submittedName>
</protein>
<gene>
    <name evidence="1" type="ORF">OD750_015730</name>
</gene>
<sequence>MRPESGFLNPIDDDEVVWLALSHLKLPPDAFAAALAEPLLDESSPFCGLVRCNPLLQLRSLLVDREMTEDFATQYGSTSCLALRERLANHVVEITDRARFACDIYTKKRFYTDPVWAHLRELAASALAEAGLPDWHPVPDRWSYRRYANWDEPEDAIYAALLRGERLADLPQCRGDDPSRWEPGRRG</sequence>